<dbReference type="SUPFAM" id="SSF47923">
    <property type="entry name" value="Ypt/Rab-GAP domain of gyp1p"/>
    <property type="match status" value="1"/>
</dbReference>
<keyword evidence="4" id="KW-1185">Reference proteome</keyword>
<gene>
    <name evidence="3" type="ORF">TELCIR_21770</name>
</gene>
<evidence type="ECO:0000259" key="2">
    <source>
        <dbReference type="PROSITE" id="PS50086"/>
    </source>
</evidence>
<feature type="domain" description="Rab-GAP TBC" evidence="2">
    <location>
        <begin position="1"/>
        <end position="122"/>
    </location>
</feature>
<dbReference type="GO" id="GO:0005096">
    <property type="term" value="F:GTPase activator activity"/>
    <property type="evidence" value="ECO:0007669"/>
    <property type="project" value="UniProtKB-KW"/>
</dbReference>
<dbReference type="Pfam" id="PF00566">
    <property type="entry name" value="RabGAP-TBC"/>
    <property type="match status" value="1"/>
</dbReference>
<dbReference type="AlphaFoldDB" id="A0A2G9TFS4"/>
<dbReference type="PANTHER" id="PTHR22957:SF502">
    <property type="entry name" value="SMALL G PROTEIN SIGNALING MODULATOR 2-RELATED"/>
    <property type="match status" value="1"/>
</dbReference>
<dbReference type="FunFam" id="1.10.8.270:FF:000060">
    <property type="entry name" value="TBC (Tre-2/Bub2/Cdc16) domain family"/>
    <property type="match status" value="1"/>
</dbReference>
<organism evidence="3 4">
    <name type="scientific">Teladorsagia circumcincta</name>
    <name type="common">Brown stomach worm</name>
    <name type="synonym">Ostertagia circumcincta</name>
    <dbReference type="NCBI Taxonomy" id="45464"/>
    <lineage>
        <taxon>Eukaryota</taxon>
        <taxon>Metazoa</taxon>
        <taxon>Ecdysozoa</taxon>
        <taxon>Nematoda</taxon>
        <taxon>Chromadorea</taxon>
        <taxon>Rhabditida</taxon>
        <taxon>Rhabditina</taxon>
        <taxon>Rhabditomorpha</taxon>
        <taxon>Strongyloidea</taxon>
        <taxon>Trichostrongylidae</taxon>
        <taxon>Teladorsagia</taxon>
    </lineage>
</organism>
<evidence type="ECO:0000313" key="3">
    <source>
        <dbReference type="EMBL" id="PIO56829.1"/>
    </source>
</evidence>
<feature type="non-terminal residue" evidence="3">
    <location>
        <position position="1"/>
    </location>
</feature>
<evidence type="ECO:0000256" key="1">
    <source>
        <dbReference type="ARBA" id="ARBA00022468"/>
    </source>
</evidence>
<dbReference type="EMBL" id="KZ372504">
    <property type="protein sequence ID" value="PIO56829.1"/>
    <property type="molecule type" value="Genomic_DNA"/>
</dbReference>
<dbReference type="InterPro" id="IPR000195">
    <property type="entry name" value="Rab-GAP-TBC_dom"/>
</dbReference>
<name>A0A2G9TFS4_TELCI</name>
<accession>A0A2G9TFS4</accession>
<dbReference type="Gene3D" id="1.10.8.270">
    <property type="entry name" value="putative rabgap domain of human tbc1 domain family member 14 like domains"/>
    <property type="match status" value="1"/>
</dbReference>
<reference evidence="3 4" key="1">
    <citation type="submission" date="2015-09" db="EMBL/GenBank/DDBJ databases">
        <title>Draft genome of the parasitic nematode Teladorsagia circumcincta isolate WARC Sus (inbred).</title>
        <authorList>
            <person name="Mitreva M."/>
        </authorList>
    </citation>
    <scope>NUCLEOTIDE SEQUENCE [LARGE SCALE GENOMIC DNA]</scope>
    <source>
        <strain evidence="3 4">S</strain>
    </source>
</reference>
<dbReference type="PANTHER" id="PTHR22957">
    <property type="entry name" value="TBC1 DOMAIN FAMILY MEMBER GTPASE-ACTIVATING PROTEIN"/>
    <property type="match status" value="1"/>
</dbReference>
<dbReference type="PROSITE" id="PS50086">
    <property type="entry name" value="TBC_RABGAP"/>
    <property type="match status" value="1"/>
</dbReference>
<sequence>EKPHHHEGDAILRQFAVNLHRIDKDVERCDRNLIFFSNKENLESLRRVMITYVRRNLEDGYIQGMCDILAPLLVVFEDEALTLECFTMLMTRLRDNFPQRSGMDVCLMNLRSLIQVCWKVKI</sequence>
<dbReference type="Proteomes" id="UP000230423">
    <property type="component" value="Unassembled WGS sequence"/>
</dbReference>
<evidence type="ECO:0000313" key="4">
    <source>
        <dbReference type="Proteomes" id="UP000230423"/>
    </source>
</evidence>
<dbReference type="OrthoDB" id="10264062at2759"/>
<dbReference type="InterPro" id="IPR035969">
    <property type="entry name" value="Rab-GAP_TBC_sf"/>
</dbReference>
<protein>
    <recommendedName>
        <fullName evidence="2">Rab-GAP TBC domain-containing protein</fullName>
    </recommendedName>
</protein>
<proteinExistence type="predicted"/>
<keyword evidence="1" id="KW-0343">GTPase activation</keyword>